<name>A0A0C3FRX7_PILCF</name>
<dbReference type="Proteomes" id="UP000054166">
    <property type="component" value="Unassembled WGS sequence"/>
</dbReference>
<organism evidence="2 3">
    <name type="scientific">Piloderma croceum (strain F 1598)</name>
    <dbReference type="NCBI Taxonomy" id="765440"/>
    <lineage>
        <taxon>Eukaryota</taxon>
        <taxon>Fungi</taxon>
        <taxon>Dikarya</taxon>
        <taxon>Basidiomycota</taxon>
        <taxon>Agaricomycotina</taxon>
        <taxon>Agaricomycetes</taxon>
        <taxon>Agaricomycetidae</taxon>
        <taxon>Atheliales</taxon>
        <taxon>Atheliaceae</taxon>
        <taxon>Piloderma</taxon>
    </lineage>
</organism>
<keyword evidence="1" id="KW-0812">Transmembrane</keyword>
<keyword evidence="1" id="KW-0472">Membrane</keyword>
<keyword evidence="3" id="KW-1185">Reference proteome</keyword>
<dbReference type="InParanoid" id="A0A0C3FRX7"/>
<feature type="transmembrane region" description="Helical" evidence="1">
    <location>
        <begin position="61"/>
        <end position="86"/>
    </location>
</feature>
<evidence type="ECO:0000256" key="1">
    <source>
        <dbReference type="SAM" id="Phobius"/>
    </source>
</evidence>
<evidence type="ECO:0000313" key="3">
    <source>
        <dbReference type="Proteomes" id="UP000054166"/>
    </source>
</evidence>
<gene>
    <name evidence="2" type="ORF">PILCRDRAFT_313757</name>
</gene>
<reference evidence="2 3" key="1">
    <citation type="submission" date="2014-04" db="EMBL/GenBank/DDBJ databases">
        <authorList>
            <consortium name="DOE Joint Genome Institute"/>
            <person name="Kuo A."/>
            <person name="Tarkka M."/>
            <person name="Buscot F."/>
            <person name="Kohler A."/>
            <person name="Nagy L.G."/>
            <person name="Floudas D."/>
            <person name="Copeland A."/>
            <person name="Barry K.W."/>
            <person name="Cichocki N."/>
            <person name="Veneault-Fourrey C."/>
            <person name="LaButti K."/>
            <person name="Lindquist E.A."/>
            <person name="Lipzen A."/>
            <person name="Lundell T."/>
            <person name="Morin E."/>
            <person name="Murat C."/>
            <person name="Sun H."/>
            <person name="Tunlid A."/>
            <person name="Henrissat B."/>
            <person name="Grigoriev I.V."/>
            <person name="Hibbett D.S."/>
            <person name="Martin F."/>
            <person name="Nordberg H.P."/>
            <person name="Cantor M.N."/>
            <person name="Hua S.X."/>
        </authorList>
    </citation>
    <scope>NUCLEOTIDE SEQUENCE [LARGE SCALE GENOMIC DNA]</scope>
    <source>
        <strain evidence="2 3">F 1598</strain>
    </source>
</reference>
<dbReference type="HOGENOM" id="CLU_2146834_0_0_1"/>
<evidence type="ECO:0000313" key="2">
    <source>
        <dbReference type="EMBL" id="KIM86715.1"/>
    </source>
</evidence>
<protein>
    <submittedName>
        <fullName evidence="2">Uncharacterized protein</fullName>
    </submittedName>
</protein>
<keyword evidence="1" id="KW-1133">Transmembrane helix</keyword>
<accession>A0A0C3FRX7</accession>
<dbReference type="EMBL" id="KN832981">
    <property type="protein sequence ID" value="KIM86715.1"/>
    <property type="molecule type" value="Genomic_DNA"/>
</dbReference>
<proteinExistence type="predicted"/>
<reference evidence="3" key="2">
    <citation type="submission" date="2015-01" db="EMBL/GenBank/DDBJ databases">
        <title>Evolutionary Origins and Diversification of the Mycorrhizal Mutualists.</title>
        <authorList>
            <consortium name="DOE Joint Genome Institute"/>
            <consortium name="Mycorrhizal Genomics Consortium"/>
            <person name="Kohler A."/>
            <person name="Kuo A."/>
            <person name="Nagy L.G."/>
            <person name="Floudas D."/>
            <person name="Copeland A."/>
            <person name="Barry K.W."/>
            <person name="Cichocki N."/>
            <person name="Veneault-Fourrey C."/>
            <person name="LaButti K."/>
            <person name="Lindquist E.A."/>
            <person name="Lipzen A."/>
            <person name="Lundell T."/>
            <person name="Morin E."/>
            <person name="Murat C."/>
            <person name="Riley R."/>
            <person name="Ohm R."/>
            <person name="Sun H."/>
            <person name="Tunlid A."/>
            <person name="Henrissat B."/>
            <person name="Grigoriev I.V."/>
            <person name="Hibbett D.S."/>
            <person name="Martin F."/>
        </authorList>
    </citation>
    <scope>NUCLEOTIDE SEQUENCE [LARGE SCALE GENOMIC DNA]</scope>
    <source>
        <strain evidence="3">F 1598</strain>
    </source>
</reference>
<dbReference type="AlphaFoldDB" id="A0A0C3FRX7"/>
<sequence length="112" mass="12516">MLHGDTCSQFTEQTQFRVTSRTCTCEASVVTCHCPFLRAKGHVVMPHTQVKTLMPNDTRNFLPYLMFSKMFATVLLACVCLGALAVPVEQGTKRGCILLEKDACVRRFVAEE</sequence>